<keyword evidence="6 8" id="KW-0472">Membrane</keyword>
<evidence type="ECO:0000256" key="5">
    <source>
        <dbReference type="ARBA" id="ARBA00022989"/>
    </source>
</evidence>
<feature type="transmembrane region" description="Helical" evidence="8">
    <location>
        <begin position="108"/>
        <end position="125"/>
    </location>
</feature>
<keyword evidence="4 8" id="KW-0812">Transmembrane</keyword>
<comment type="subcellular location">
    <subcellularLocation>
        <location evidence="1">Membrane</location>
        <topology evidence="1">Multi-pass membrane protein</topology>
    </subcellularLocation>
</comment>
<feature type="transmembrane region" description="Helical" evidence="8">
    <location>
        <begin position="69"/>
        <end position="87"/>
    </location>
</feature>
<feature type="domain" description="Bacterial sugar transferase" evidence="9">
    <location>
        <begin position="304"/>
        <end position="491"/>
    </location>
</feature>
<dbReference type="Proteomes" id="UP001501480">
    <property type="component" value="Unassembled WGS sequence"/>
</dbReference>
<reference evidence="10 11" key="1">
    <citation type="journal article" date="2019" name="Int. J. Syst. Evol. Microbiol.">
        <title>The Global Catalogue of Microorganisms (GCM) 10K type strain sequencing project: providing services to taxonomists for standard genome sequencing and annotation.</title>
        <authorList>
            <consortium name="The Broad Institute Genomics Platform"/>
            <consortium name="The Broad Institute Genome Sequencing Center for Infectious Disease"/>
            <person name="Wu L."/>
            <person name="Ma J."/>
        </authorList>
    </citation>
    <scope>NUCLEOTIDE SEQUENCE [LARGE SCALE GENOMIC DNA]</scope>
    <source>
        <strain evidence="10 11">JCM 15749</strain>
    </source>
</reference>
<comment type="caution">
    <text evidence="10">The sequence shown here is derived from an EMBL/GenBank/DDBJ whole genome shotgun (WGS) entry which is preliminary data.</text>
</comment>
<dbReference type="PANTHER" id="PTHR30576:SF10">
    <property type="entry name" value="SLL5057 PROTEIN"/>
    <property type="match status" value="1"/>
</dbReference>
<dbReference type="InterPro" id="IPR003362">
    <property type="entry name" value="Bact_transf"/>
</dbReference>
<protein>
    <submittedName>
        <fullName evidence="10">Sugar transferase</fullName>
    </submittedName>
</protein>
<proteinExistence type="inferred from homology"/>
<feature type="transmembrane region" description="Helical" evidence="8">
    <location>
        <begin position="34"/>
        <end position="57"/>
    </location>
</feature>
<keyword evidence="5 8" id="KW-1133">Transmembrane helix</keyword>
<evidence type="ECO:0000259" key="9">
    <source>
        <dbReference type="Pfam" id="PF02397"/>
    </source>
</evidence>
<feature type="transmembrane region" description="Helical" evidence="8">
    <location>
        <begin position="310"/>
        <end position="330"/>
    </location>
</feature>
<dbReference type="EMBL" id="BAAAPY010000012">
    <property type="protein sequence ID" value="GAA2084199.1"/>
    <property type="molecule type" value="Genomic_DNA"/>
</dbReference>
<sequence>MLPALELPDPSVPAPPPRTVTGGRRRWQRKLARSMAVTDALSVLVAVSTAFVVVILPQAGTVVPPAGDYVLISIGLVAAWLLATSLYRTRDHKLLGAGPAEYQALARATFLVFGWTAIASLVFTWSLSRGFLVIALGLGFALLLLTRKAWRLWLRSRRSHHRLVARTLVIGGVRSARTMASRFSADPANEFAVVGLWVPDRTAVPGEAIHVEETEIPVQGMETPLPAILDCGGVDTVVVTDTEHLGSDGISELAWELEGRDIDLLVAPNIADVAGPRIHVDAHSAMPLIYLSRPTYSAARTLRKAAFDRAIALGVLLVSLPVLVVAALAVRLSGAGPIFYRSERIGAGGVPFQMMKLRTMVDGADRMRAALEVDHDGAGPLFKKVDDPRVTPVGRFLRRYSIDELPQFINVLRGEMSVVGPRPPLRSEVDLYDDTVRRRLLVKQGITGLWPVSGRSDLSWEDSVRLDLTYVENWSMLRDLHIMARTAKAVLFARGAY</sequence>
<evidence type="ECO:0000256" key="4">
    <source>
        <dbReference type="ARBA" id="ARBA00022692"/>
    </source>
</evidence>
<evidence type="ECO:0000256" key="2">
    <source>
        <dbReference type="ARBA" id="ARBA00006464"/>
    </source>
</evidence>
<dbReference type="Pfam" id="PF02397">
    <property type="entry name" value="Bac_transf"/>
    <property type="match status" value="1"/>
</dbReference>
<keyword evidence="11" id="KW-1185">Reference proteome</keyword>
<evidence type="ECO:0000313" key="10">
    <source>
        <dbReference type="EMBL" id="GAA2084199.1"/>
    </source>
</evidence>
<dbReference type="NCBIfam" id="TIGR03025">
    <property type="entry name" value="EPS_sugtrans"/>
    <property type="match status" value="1"/>
</dbReference>
<dbReference type="InterPro" id="IPR017475">
    <property type="entry name" value="EPS_sugar_tfrase"/>
</dbReference>
<dbReference type="Pfam" id="PF13727">
    <property type="entry name" value="CoA_binding_3"/>
    <property type="match status" value="1"/>
</dbReference>
<evidence type="ECO:0000256" key="8">
    <source>
        <dbReference type="SAM" id="Phobius"/>
    </source>
</evidence>
<gene>
    <name evidence="10" type="ORF">GCM10009821_26910</name>
</gene>
<evidence type="ECO:0000313" key="11">
    <source>
        <dbReference type="Proteomes" id="UP001501480"/>
    </source>
</evidence>
<comment type="similarity">
    <text evidence="2">Belongs to the bacterial sugar transferase family.</text>
</comment>
<evidence type="ECO:0000256" key="6">
    <source>
        <dbReference type="ARBA" id="ARBA00023136"/>
    </source>
</evidence>
<keyword evidence="3 10" id="KW-0808">Transferase</keyword>
<name>A0ABN2W600_9ACTN</name>
<evidence type="ECO:0000256" key="7">
    <source>
        <dbReference type="SAM" id="MobiDB-lite"/>
    </source>
</evidence>
<organism evidence="10 11">
    <name type="scientific">Aeromicrobium halocynthiae</name>
    <dbReference type="NCBI Taxonomy" id="560557"/>
    <lineage>
        <taxon>Bacteria</taxon>
        <taxon>Bacillati</taxon>
        <taxon>Actinomycetota</taxon>
        <taxon>Actinomycetes</taxon>
        <taxon>Propionibacteriales</taxon>
        <taxon>Nocardioidaceae</taxon>
        <taxon>Aeromicrobium</taxon>
    </lineage>
</organism>
<feature type="region of interest" description="Disordered" evidence="7">
    <location>
        <begin position="1"/>
        <end position="23"/>
    </location>
</feature>
<dbReference type="PANTHER" id="PTHR30576">
    <property type="entry name" value="COLANIC BIOSYNTHESIS UDP-GLUCOSE LIPID CARRIER TRANSFERASE"/>
    <property type="match status" value="1"/>
</dbReference>
<feature type="transmembrane region" description="Helical" evidence="8">
    <location>
        <begin position="131"/>
        <end position="150"/>
    </location>
</feature>
<evidence type="ECO:0000256" key="3">
    <source>
        <dbReference type="ARBA" id="ARBA00022679"/>
    </source>
</evidence>
<evidence type="ECO:0000256" key="1">
    <source>
        <dbReference type="ARBA" id="ARBA00004141"/>
    </source>
</evidence>
<accession>A0ABN2W600</accession>
<dbReference type="GO" id="GO:0016740">
    <property type="term" value="F:transferase activity"/>
    <property type="evidence" value="ECO:0007669"/>
    <property type="project" value="UniProtKB-KW"/>
</dbReference>